<dbReference type="Proteomes" id="UP000828390">
    <property type="component" value="Unassembled WGS sequence"/>
</dbReference>
<evidence type="ECO:0000313" key="4">
    <source>
        <dbReference type="Proteomes" id="UP000828390"/>
    </source>
</evidence>
<evidence type="ECO:0000313" key="3">
    <source>
        <dbReference type="EMBL" id="KAH3726986.1"/>
    </source>
</evidence>
<sequence>MSLGILDGVAEEVSHLNHEERPNWPMSPTTCNSCDAGPYSSDSSYQRHWAMKHGETVTHFQCSLCCKMFGRRTDGFAHQRKQHKYPGQLTPETIRNMKYIDPNDVLPSKWTAWNGCDRSGDSQRWPQT</sequence>
<dbReference type="InterPro" id="IPR013087">
    <property type="entry name" value="Znf_C2H2_type"/>
</dbReference>
<reference evidence="3" key="1">
    <citation type="journal article" date="2019" name="bioRxiv">
        <title>The Genome of the Zebra Mussel, Dreissena polymorpha: A Resource for Invasive Species Research.</title>
        <authorList>
            <person name="McCartney M.A."/>
            <person name="Auch B."/>
            <person name="Kono T."/>
            <person name="Mallez S."/>
            <person name="Zhang Y."/>
            <person name="Obille A."/>
            <person name="Becker A."/>
            <person name="Abrahante J.E."/>
            <person name="Garbe J."/>
            <person name="Badalamenti J.P."/>
            <person name="Herman A."/>
            <person name="Mangelson H."/>
            <person name="Liachko I."/>
            <person name="Sullivan S."/>
            <person name="Sone E.D."/>
            <person name="Koren S."/>
            <person name="Silverstein K.A.T."/>
            <person name="Beckman K.B."/>
            <person name="Gohl D.M."/>
        </authorList>
    </citation>
    <scope>NUCLEOTIDE SEQUENCE</scope>
    <source>
        <strain evidence="3">Duluth1</strain>
        <tissue evidence="3">Whole animal</tissue>
    </source>
</reference>
<proteinExistence type="predicted"/>
<keyword evidence="1" id="KW-0863">Zinc-finger</keyword>
<dbReference type="AlphaFoldDB" id="A0A9D4HQ69"/>
<dbReference type="PROSITE" id="PS50157">
    <property type="entry name" value="ZINC_FINGER_C2H2_2"/>
    <property type="match status" value="1"/>
</dbReference>
<keyword evidence="1" id="KW-0479">Metal-binding</keyword>
<dbReference type="EMBL" id="JAIWYP010000012">
    <property type="protein sequence ID" value="KAH3726986.1"/>
    <property type="molecule type" value="Genomic_DNA"/>
</dbReference>
<keyword evidence="1" id="KW-0862">Zinc</keyword>
<accession>A0A9D4HQ69</accession>
<name>A0A9D4HQ69_DREPO</name>
<keyword evidence="4" id="KW-1185">Reference proteome</keyword>
<comment type="caution">
    <text evidence="3">The sequence shown here is derived from an EMBL/GenBank/DDBJ whole genome shotgun (WGS) entry which is preliminary data.</text>
</comment>
<evidence type="ECO:0000256" key="1">
    <source>
        <dbReference type="PROSITE-ProRule" id="PRU00042"/>
    </source>
</evidence>
<organism evidence="3 4">
    <name type="scientific">Dreissena polymorpha</name>
    <name type="common">Zebra mussel</name>
    <name type="synonym">Mytilus polymorpha</name>
    <dbReference type="NCBI Taxonomy" id="45954"/>
    <lineage>
        <taxon>Eukaryota</taxon>
        <taxon>Metazoa</taxon>
        <taxon>Spiralia</taxon>
        <taxon>Lophotrochozoa</taxon>
        <taxon>Mollusca</taxon>
        <taxon>Bivalvia</taxon>
        <taxon>Autobranchia</taxon>
        <taxon>Heteroconchia</taxon>
        <taxon>Euheterodonta</taxon>
        <taxon>Imparidentia</taxon>
        <taxon>Neoheterodontei</taxon>
        <taxon>Myida</taxon>
        <taxon>Dreissenoidea</taxon>
        <taxon>Dreissenidae</taxon>
        <taxon>Dreissena</taxon>
    </lineage>
</organism>
<dbReference type="GO" id="GO:0008270">
    <property type="term" value="F:zinc ion binding"/>
    <property type="evidence" value="ECO:0007669"/>
    <property type="project" value="UniProtKB-KW"/>
</dbReference>
<evidence type="ECO:0000259" key="2">
    <source>
        <dbReference type="PROSITE" id="PS50157"/>
    </source>
</evidence>
<feature type="domain" description="C2H2-type" evidence="2">
    <location>
        <begin position="60"/>
        <end position="83"/>
    </location>
</feature>
<dbReference type="PROSITE" id="PS00028">
    <property type="entry name" value="ZINC_FINGER_C2H2_1"/>
    <property type="match status" value="1"/>
</dbReference>
<protein>
    <recommendedName>
        <fullName evidence="2">C2H2-type domain-containing protein</fullName>
    </recommendedName>
</protein>
<reference evidence="3" key="2">
    <citation type="submission" date="2020-11" db="EMBL/GenBank/DDBJ databases">
        <authorList>
            <person name="McCartney M.A."/>
            <person name="Auch B."/>
            <person name="Kono T."/>
            <person name="Mallez S."/>
            <person name="Becker A."/>
            <person name="Gohl D.M."/>
            <person name="Silverstein K.A.T."/>
            <person name="Koren S."/>
            <person name="Bechman K.B."/>
            <person name="Herman A."/>
            <person name="Abrahante J.E."/>
            <person name="Garbe J."/>
        </authorList>
    </citation>
    <scope>NUCLEOTIDE SEQUENCE</scope>
    <source>
        <strain evidence="3">Duluth1</strain>
        <tissue evidence="3">Whole animal</tissue>
    </source>
</reference>
<gene>
    <name evidence="3" type="ORF">DPMN_052910</name>
</gene>
<dbReference type="Gene3D" id="3.30.160.60">
    <property type="entry name" value="Classic Zinc Finger"/>
    <property type="match status" value="1"/>
</dbReference>